<evidence type="ECO:0000313" key="5">
    <source>
        <dbReference type="EMBL" id="MBB6677825.1"/>
    </source>
</evidence>
<dbReference type="Pfam" id="PF13302">
    <property type="entry name" value="Acetyltransf_3"/>
    <property type="match status" value="1"/>
</dbReference>
<dbReference type="InterPro" id="IPR016181">
    <property type="entry name" value="Acyl_CoA_acyltransferase"/>
</dbReference>
<organism evidence="5 6">
    <name type="scientific">Cohnella lubricantis</name>
    <dbReference type="NCBI Taxonomy" id="2163172"/>
    <lineage>
        <taxon>Bacteria</taxon>
        <taxon>Bacillati</taxon>
        <taxon>Bacillota</taxon>
        <taxon>Bacilli</taxon>
        <taxon>Bacillales</taxon>
        <taxon>Paenibacillaceae</taxon>
        <taxon>Cohnella</taxon>
    </lineage>
</organism>
<reference evidence="5 6" key="1">
    <citation type="submission" date="2020-08" db="EMBL/GenBank/DDBJ databases">
        <title>Cohnella phylogeny.</title>
        <authorList>
            <person name="Dunlap C."/>
        </authorList>
    </citation>
    <scope>NUCLEOTIDE SEQUENCE [LARGE SCALE GENOMIC DNA]</scope>
    <source>
        <strain evidence="5 6">DSM 103658</strain>
    </source>
</reference>
<keyword evidence="6" id="KW-1185">Reference proteome</keyword>
<dbReference type="Gene3D" id="3.40.630.30">
    <property type="match status" value="1"/>
</dbReference>
<gene>
    <name evidence="5" type="ORF">H4Q31_10860</name>
</gene>
<dbReference type="PANTHER" id="PTHR43792:SF8">
    <property type="entry name" value="[RIBOSOMAL PROTEIN US5]-ALANINE N-ACETYLTRANSFERASE"/>
    <property type="match status" value="1"/>
</dbReference>
<dbReference type="InterPro" id="IPR051531">
    <property type="entry name" value="N-acetyltransferase"/>
</dbReference>
<evidence type="ECO:0000256" key="3">
    <source>
        <dbReference type="ARBA" id="ARBA00038502"/>
    </source>
</evidence>
<evidence type="ECO:0000259" key="4">
    <source>
        <dbReference type="PROSITE" id="PS51186"/>
    </source>
</evidence>
<feature type="domain" description="N-acetyltransferase" evidence="4">
    <location>
        <begin position="10"/>
        <end position="181"/>
    </location>
</feature>
<name>A0A841TCT6_9BACL</name>
<protein>
    <submittedName>
        <fullName evidence="5">GNAT family N-acetyltransferase</fullName>
    </submittedName>
</protein>
<dbReference type="EMBL" id="JACJVN010000038">
    <property type="protein sequence ID" value="MBB6677825.1"/>
    <property type="molecule type" value="Genomic_DNA"/>
</dbReference>
<proteinExistence type="inferred from homology"/>
<dbReference type="InterPro" id="IPR000182">
    <property type="entry name" value="GNAT_dom"/>
</dbReference>
<accession>A0A841TCT6</accession>
<dbReference type="RefSeq" id="WP_185179104.1">
    <property type="nucleotide sequence ID" value="NZ_CBCSEP010000043.1"/>
</dbReference>
<dbReference type="PROSITE" id="PS51186">
    <property type="entry name" value="GNAT"/>
    <property type="match status" value="1"/>
</dbReference>
<comment type="similarity">
    <text evidence="3">Belongs to the acetyltransferase family. RimJ subfamily.</text>
</comment>
<sequence length="185" mass="21363">MSIEIVTPRLLLSSIDESHVDQVVDFVARNKTFLEAWEPARTADYYTAEAQLQLIANDCLNMAREQLFKVWLYKKDDPTRIIGSIALNNIVRGVFQSCHLGYRIDEAENGKGFMTEGLTFVIEQAFHQLHLHRIEANIMPRNQASLRVVEKLGFSHEGLARKYLKINGKWEDHIHMVLLNEELQD</sequence>
<keyword evidence="1 5" id="KW-0808">Transferase</keyword>
<dbReference type="GO" id="GO:0008999">
    <property type="term" value="F:protein-N-terminal-alanine acetyltransferase activity"/>
    <property type="evidence" value="ECO:0007669"/>
    <property type="project" value="TreeGrafter"/>
</dbReference>
<evidence type="ECO:0000313" key="6">
    <source>
        <dbReference type="Proteomes" id="UP000574133"/>
    </source>
</evidence>
<dbReference type="SUPFAM" id="SSF55729">
    <property type="entry name" value="Acyl-CoA N-acyltransferases (Nat)"/>
    <property type="match status" value="1"/>
</dbReference>
<dbReference type="GO" id="GO:0005737">
    <property type="term" value="C:cytoplasm"/>
    <property type="evidence" value="ECO:0007669"/>
    <property type="project" value="TreeGrafter"/>
</dbReference>
<evidence type="ECO:0000256" key="2">
    <source>
        <dbReference type="ARBA" id="ARBA00023315"/>
    </source>
</evidence>
<comment type="caution">
    <text evidence="5">The sequence shown here is derived from an EMBL/GenBank/DDBJ whole genome shotgun (WGS) entry which is preliminary data.</text>
</comment>
<dbReference type="PANTHER" id="PTHR43792">
    <property type="entry name" value="GNAT FAMILY, PUTATIVE (AFU_ORTHOLOGUE AFUA_3G00765)-RELATED-RELATED"/>
    <property type="match status" value="1"/>
</dbReference>
<dbReference type="Proteomes" id="UP000574133">
    <property type="component" value="Unassembled WGS sequence"/>
</dbReference>
<dbReference type="AlphaFoldDB" id="A0A841TCT6"/>
<evidence type="ECO:0000256" key="1">
    <source>
        <dbReference type="ARBA" id="ARBA00022679"/>
    </source>
</evidence>
<keyword evidence="2" id="KW-0012">Acyltransferase</keyword>